<reference evidence="3" key="1">
    <citation type="submission" date="2014-01" db="EMBL/GenBank/DDBJ databases">
        <title>The Genome Sequence of Anopheles melas CM1001059_A (V2).</title>
        <authorList>
            <consortium name="The Broad Institute Genomics Platform"/>
            <person name="Neafsey D.E."/>
            <person name="Besansky N."/>
            <person name="Howell P."/>
            <person name="Walton C."/>
            <person name="Young S.K."/>
            <person name="Zeng Q."/>
            <person name="Gargeya S."/>
            <person name="Fitzgerald M."/>
            <person name="Haas B."/>
            <person name="Abouelleil A."/>
            <person name="Allen A.W."/>
            <person name="Alvarado L."/>
            <person name="Arachchi H.M."/>
            <person name="Berlin A.M."/>
            <person name="Chapman S.B."/>
            <person name="Gainer-Dewar J."/>
            <person name="Goldberg J."/>
            <person name="Griggs A."/>
            <person name="Gujja S."/>
            <person name="Hansen M."/>
            <person name="Howarth C."/>
            <person name="Imamovic A."/>
            <person name="Ireland A."/>
            <person name="Larimer J."/>
            <person name="McCowan C."/>
            <person name="Murphy C."/>
            <person name="Pearson M."/>
            <person name="Poon T.W."/>
            <person name="Priest M."/>
            <person name="Roberts A."/>
            <person name="Saif S."/>
            <person name="Shea T."/>
            <person name="Sisk P."/>
            <person name="Sykes S."/>
            <person name="Wortman J."/>
            <person name="Nusbaum C."/>
            <person name="Birren B."/>
        </authorList>
    </citation>
    <scope>NUCLEOTIDE SEQUENCE [LARGE SCALE GENOMIC DNA]</scope>
    <source>
        <strain evidence="3">CM1001059</strain>
    </source>
</reference>
<name>A0A182U985_9DIPT</name>
<dbReference type="EnsemblMetazoa" id="AMEC016245-RA">
    <property type="protein sequence ID" value="AMEC016245-PA"/>
    <property type="gene ID" value="AMEC016245"/>
</dbReference>
<evidence type="ECO:0000313" key="2">
    <source>
        <dbReference type="EnsemblMetazoa" id="AMEC016245-PA"/>
    </source>
</evidence>
<keyword evidence="3" id="KW-1185">Reference proteome</keyword>
<feature type="compositionally biased region" description="Low complexity" evidence="1">
    <location>
        <begin position="39"/>
        <end position="48"/>
    </location>
</feature>
<dbReference type="AlphaFoldDB" id="A0A182U985"/>
<evidence type="ECO:0000256" key="1">
    <source>
        <dbReference type="SAM" id="MobiDB-lite"/>
    </source>
</evidence>
<accession>A0A182U985</accession>
<sequence length="97" mass="10008">MRKDVSSIIADYRQKHPENVPRRGRRLKNVGGGSGSGNNGTSAGNSLGSFGEGGAISLTALSGAKSPANARPNSTDSVANRISELLAAAEFYKMSLT</sequence>
<feature type="compositionally biased region" description="Basic and acidic residues" evidence="1">
    <location>
        <begin position="12"/>
        <end position="21"/>
    </location>
</feature>
<organism evidence="2 3">
    <name type="scientific">Anopheles melas</name>
    <dbReference type="NCBI Taxonomy" id="34690"/>
    <lineage>
        <taxon>Eukaryota</taxon>
        <taxon>Metazoa</taxon>
        <taxon>Ecdysozoa</taxon>
        <taxon>Arthropoda</taxon>
        <taxon>Hexapoda</taxon>
        <taxon>Insecta</taxon>
        <taxon>Pterygota</taxon>
        <taxon>Neoptera</taxon>
        <taxon>Endopterygota</taxon>
        <taxon>Diptera</taxon>
        <taxon>Nematocera</taxon>
        <taxon>Culicoidea</taxon>
        <taxon>Culicidae</taxon>
        <taxon>Anophelinae</taxon>
        <taxon>Anopheles</taxon>
    </lineage>
</organism>
<feature type="region of interest" description="Disordered" evidence="1">
    <location>
        <begin position="1"/>
        <end position="48"/>
    </location>
</feature>
<reference evidence="2" key="2">
    <citation type="submission" date="2020-05" db="UniProtKB">
        <authorList>
            <consortium name="EnsemblMetazoa"/>
        </authorList>
    </citation>
    <scope>IDENTIFICATION</scope>
    <source>
        <strain evidence="2">CM1001059</strain>
    </source>
</reference>
<dbReference type="STRING" id="34690.A0A182U985"/>
<dbReference type="Proteomes" id="UP000075902">
    <property type="component" value="Unassembled WGS sequence"/>
</dbReference>
<proteinExistence type="predicted"/>
<dbReference type="VEuPathDB" id="VectorBase:AMEC016245"/>
<evidence type="ECO:0000313" key="3">
    <source>
        <dbReference type="Proteomes" id="UP000075902"/>
    </source>
</evidence>
<protein>
    <submittedName>
        <fullName evidence="2">Uncharacterized protein</fullName>
    </submittedName>
</protein>